<name>A0A565BYC2_9BRAS</name>
<dbReference type="EMBL" id="CABITT030000005">
    <property type="protein sequence ID" value="VVB06398.1"/>
    <property type="molecule type" value="Genomic_DNA"/>
</dbReference>
<evidence type="ECO:0000259" key="1">
    <source>
        <dbReference type="Pfam" id="PF24758"/>
    </source>
</evidence>
<dbReference type="PANTHER" id="PTHR31293">
    <property type="entry name" value="RNI-LIKE SUPERFAMILY PROTEIN"/>
    <property type="match status" value="1"/>
</dbReference>
<dbReference type="InterPro" id="IPR055294">
    <property type="entry name" value="FBL60-like"/>
</dbReference>
<organism evidence="2 3">
    <name type="scientific">Arabis nemorensis</name>
    <dbReference type="NCBI Taxonomy" id="586526"/>
    <lineage>
        <taxon>Eukaryota</taxon>
        <taxon>Viridiplantae</taxon>
        <taxon>Streptophyta</taxon>
        <taxon>Embryophyta</taxon>
        <taxon>Tracheophyta</taxon>
        <taxon>Spermatophyta</taxon>
        <taxon>Magnoliopsida</taxon>
        <taxon>eudicotyledons</taxon>
        <taxon>Gunneridae</taxon>
        <taxon>Pentapetalae</taxon>
        <taxon>rosids</taxon>
        <taxon>malvids</taxon>
        <taxon>Brassicales</taxon>
        <taxon>Brassicaceae</taxon>
        <taxon>Arabideae</taxon>
        <taxon>Arabis</taxon>
    </lineage>
</organism>
<gene>
    <name evidence="2" type="ORF">ANE_LOCUS16842</name>
</gene>
<dbReference type="OrthoDB" id="1049345at2759"/>
<dbReference type="Pfam" id="PF24758">
    <property type="entry name" value="LRR_At5g56370"/>
    <property type="match status" value="1"/>
</dbReference>
<reference evidence="2" key="1">
    <citation type="submission" date="2019-07" db="EMBL/GenBank/DDBJ databases">
        <authorList>
            <person name="Dittberner H."/>
        </authorList>
    </citation>
    <scope>NUCLEOTIDE SEQUENCE [LARGE SCALE GENOMIC DNA]</scope>
</reference>
<comment type="caution">
    <text evidence="2">The sequence shown here is derived from an EMBL/GenBank/DDBJ whole genome shotgun (WGS) entry which is preliminary data.</text>
</comment>
<dbReference type="InterPro" id="IPR036047">
    <property type="entry name" value="F-box-like_dom_sf"/>
</dbReference>
<evidence type="ECO:0000313" key="2">
    <source>
        <dbReference type="EMBL" id="VVB06398.1"/>
    </source>
</evidence>
<dbReference type="PANTHER" id="PTHR31293:SF12">
    <property type="entry name" value="RNI-LIKE SUPERFAMILY PROTEIN"/>
    <property type="match status" value="1"/>
</dbReference>
<dbReference type="Proteomes" id="UP000489600">
    <property type="component" value="Unassembled WGS sequence"/>
</dbReference>
<proteinExistence type="predicted"/>
<evidence type="ECO:0000313" key="3">
    <source>
        <dbReference type="Proteomes" id="UP000489600"/>
    </source>
</evidence>
<dbReference type="InterPro" id="IPR055411">
    <property type="entry name" value="LRR_FXL15/At3g58940/PEG3-like"/>
</dbReference>
<sequence>MDRISNLPDEILCHIGSFLSAKEAAFTKDFVDGVLALPASSRIRNFSIKWQYVHSGQYVHVNRCLCDVLKRGVLVLELKAHVKRGYSLPLEVFTCKTVEKLTLGSDFAIDILPNDALLPALKSLFLDSIRFYDFGAFTTLLSASPLLEELVMDGIEFERWKWSWTVSSPTLRRLTIRRQVWEGYADEPQEEIIRLDGRGLAYDFDSISFDLPGLTYLDYSDYVPKEYLIVNRGRICCMG</sequence>
<accession>A0A565BYC2</accession>
<protein>
    <recommendedName>
        <fullName evidence="1">F-box/LRR-repeat protein 15/At3g58940/PEG3-like LRR domain-containing protein</fullName>
    </recommendedName>
</protein>
<dbReference type="SUPFAM" id="SSF81383">
    <property type="entry name" value="F-box domain"/>
    <property type="match status" value="1"/>
</dbReference>
<feature type="domain" description="F-box/LRR-repeat protein 15/At3g58940/PEG3-like LRR" evidence="1">
    <location>
        <begin position="74"/>
        <end position="182"/>
    </location>
</feature>
<dbReference type="AlphaFoldDB" id="A0A565BYC2"/>
<dbReference type="SUPFAM" id="SSF52047">
    <property type="entry name" value="RNI-like"/>
    <property type="match status" value="1"/>
</dbReference>
<keyword evidence="3" id="KW-1185">Reference proteome</keyword>